<reference evidence="9" key="1">
    <citation type="submission" date="2023-03" db="EMBL/GenBank/DDBJ databases">
        <title>Mating type loci evolution in Malassezia.</title>
        <authorList>
            <person name="Coelho M.A."/>
        </authorList>
    </citation>
    <scope>NUCLEOTIDE SEQUENCE</scope>
    <source>
        <strain evidence="9">CBS 11721</strain>
    </source>
</reference>
<dbReference type="GO" id="GO:0005634">
    <property type="term" value="C:nucleus"/>
    <property type="evidence" value="ECO:0007669"/>
    <property type="project" value="TreeGrafter"/>
</dbReference>
<dbReference type="CDD" id="cd02440">
    <property type="entry name" value="AdoMet_MTases"/>
    <property type="match status" value="1"/>
</dbReference>
<dbReference type="FunFam" id="2.70.160.11:FF:000001">
    <property type="entry name" value="Blast:Protein arginine N-methyltransferase 1"/>
    <property type="match status" value="1"/>
</dbReference>
<dbReference type="PANTHER" id="PTHR11006">
    <property type="entry name" value="PROTEIN ARGININE N-METHYLTRANSFERASE"/>
    <property type="match status" value="1"/>
</dbReference>
<keyword evidence="2 6" id="KW-0489">Methyltransferase</keyword>
<name>A0AAF0ERH6_9BASI</name>
<dbReference type="GO" id="GO:0032259">
    <property type="term" value="P:methylation"/>
    <property type="evidence" value="ECO:0007669"/>
    <property type="project" value="UniProtKB-KW"/>
</dbReference>
<dbReference type="InterPro" id="IPR029063">
    <property type="entry name" value="SAM-dependent_MTases_sf"/>
</dbReference>
<evidence type="ECO:0000313" key="10">
    <source>
        <dbReference type="Proteomes" id="UP001219933"/>
    </source>
</evidence>
<evidence type="ECO:0000256" key="1">
    <source>
        <dbReference type="ARBA" id="ARBA00011925"/>
    </source>
</evidence>
<dbReference type="GO" id="GO:0042054">
    <property type="term" value="F:histone methyltransferase activity"/>
    <property type="evidence" value="ECO:0007669"/>
    <property type="project" value="TreeGrafter"/>
</dbReference>
<evidence type="ECO:0000256" key="5">
    <source>
        <dbReference type="ARBA" id="ARBA00049303"/>
    </source>
</evidence>
<keyword evidence="4 6" id="KW-0949">S-adenosyl-L-methionine</keyword>
<gene>
    <name evidence="9" type="primary">HMT1</name>
    <name evidence="9" type="ORF">MCUN1_000437</name>
</gene>
<dbReference type="InterPro" id="IPR025799">
    <property type="entry name" value="Arg_MeTrfase"/>
</dbReference>
<evidence type="ECO:0000256" key="4">
    <source>
        <dbReference type="ARBA" id="ARBA00022691"/>
    </source>
</evidence>
<comment type="catalytic activity">
    <reaction evidence="5">
        <text>L-arginyl-[protein] + S-adenosyl-L-methionine = N(omega)-methyl-L-arginyl-[protein] + S-adenosyl-L-homocysteine + H(+)</text>
        <dbReference type="Rhea" id="RHEA:48100"/>
        <dbReference type="Rhea" id="RHEA-COMP:10532"/>
        <dbReference type="Rhea" id="RHEA-COMP:11990"/>
        <dbReference type="ChEBI" id="CHEBI:15378"/>
        <dbReference type="ChEBI" id="CHEBI:29965"/>
        <dbReference type="ChEBI" id="CHEBI:57856"/>
        <dbReference type="ChEBI" id="CHEBI:59789"/>
        <dbReference type="ChEBI" id="CHEBI:65280"/>
    </reaction>
    <physiologicalReaction direction="left-to-right" evidence="5">
        <dbReference type="Rhea" id="RHEA:48101"/>
    </physiologicalReaction>
</comment>
<protein>
    <recommendedName>
        <fullName evidence="1">type I protein arginine methyltransferase</fullName>
        <ecNumber evidence="1">2.1.1.319</ecNumber>
    </recommendedName>
</protein>
<dbReference type="EC" id="2.1.1.319" evidence="1"/>
<feature type="domain" description="Methyltransferase" evidence="7">
    <location>
        <begin position="44"/>
        <end position="143"/>
    </location>
</feature>
<sequence length="327" mass="36944">MSGDYADSYAHFGIHEEMLKDEVRTLSYRNAIQNNPHLFKDKVVLDIGCGTGILSMFAAKAGAKKVIGIDMSNIIDQAKEIVRANGLDDVVTLVKGKVEDVELDLPGGKADIIVSEWMGYFLLYESMLDTVLLARDKYLAPGGIMMPDTATLYLSAIEDQEYKEEKIDFWDDVYGFDYSVIKEIALREPLVDTVELKSVVCDPFPIKHIDLRTVTKEELTFTSNFQLRSTRNDYVHAFLGWFDIGFEACHKPVRFSTGPHSRYTHWKQTVFYTPETITISQGDVIQGKLSCAPNSRNPRDLDIVIDYSIEGAHALEGHMEYKIALHL</sequence>
<dbReference type="SUPFAM" id="SSF53335">
    <property type="entry name" value="S-adenosyl-L-methionine-dependent methyltransferases"/>
    <property type="match status" value="1"/>
</dbReference>
<dbReference type="Pfam" id="PF13649">
    <property type="entry name" value="Methyltransf_25"/>
    <property type="match status" value="1"/>
</dbReference>
<feature type="domain" description="Protein arginine N-methyltransferase" evidence="8">
    <location>
        <begin position="148"/>
        <end position="311"/>
    </location>
</feature>
<dbReference type="Pfam" id="PF22528">
    <property type="entry name" value="PRMT_C"/>
    <property type="match status" value="1"/>
</dbReference>
<dbReference type="AlphaFoldDB" id="A0AAF0ERH6"/>
<dbReference type="EMBL" id="CP119877">
    <property type="protein sequence ID" value="WFD33624.1"/>
    <property type="molecule type" value="Genomic_DNA"/>
</dbReference>
<dbReference type="GO" id="GO:0035242">
    <property type="term" value="F:protein-arginine omega-N asymmetric methyltransferase activity"/>
    <property type="evidence" value="ECO:0007669"/>
    <property type="project" value="UniProtKB-EC"/>
</dbReference>
<keyword evidence="10" id="KW-1185">Reference proteome</keyword>
<evidence type="ECO:0000313" key="9">
    <source>
        <dbReference type="EMBL" id="WFD33624.1"/>
    </source>
</evidence>
<keyword evidence="3 6" id="KW-0808">Transferase</keyword>
<dbReference type="InterPro" id="IPR055135">
    <property type="entry name" value="PRMT_dom"/>
</dbReference>
<dbReference type="PANTHER" id="PTHR11006:SF53">
    <property type="entry name" value="PROTEIN ARGININE N-METHYLTRANSFERASE 3"/>
    <property type="match status" value="1"/>
</dbReference>
<evidence type="ECO:0000259" key="7">
    <source>
        <dbReference type="Pfam" id="PF13649"/>
    </source>
</evidence>
<organism evidence="9 10">
    <name type="scientific">Malassezia cuniculi</name>
    <dbReference type="NCBI Taxonomy" id="948313"/>
    <lineage>
        <taxon>Eukaryota</taxon>
        <taxon>Fungi</taxon>
        <taxon>Dikarya</taxon>
        <taxon>Basidiomycota</taxon>
        <taxon>Ustilaginomycotina</taxon>
        <taxon>Malasseziomycetes</taxon>
        <taxon>Malasseziales</taxon>
        <taxon>Malasseziaceae</taxon>
        <taxon>Malassezia</taxon>
    </lineage>
</organism>
<evidence type="ECO:0000256" key="6">
    <source>
        <dbReference type="PROSITE-ProRule" id="PRU01015"/>
    </source>
</evidence>
<accession>A0AAF0ERH6</accession>
<dbReference type="FunFam" id="3.40.50.150:FF:000003">
    <property type="entry name" value="Blast:Protein arginine N-methyltransferase 1"/>
    <property type="match status" value="1"/>
</dbReference>
<evidence type="ECO:0000256" key="3">
    <source>
        <dbReference type="ARBA" id="ARBA00022679"/>
    </source>
</evidence>
<dbReference type="InterPro" id="IPR041698">
    <property type="entry name" value="Methyltransf_25"/>
</dbReference>
<dbReference type="Gene3D" id="3.40.50.150">
    <property type="entry name" value="Vaccinia Virus protein VP39"/>
    <property type="match status" value="1"/>
</dbReference>
<proteinExistence type="predicted"/>
<evidence type="ECO:0000256" key="2">
    <source>
        <dbReference type="ARBA" id="ARBA00022603"/>
    </source>
</evidence>
<evidence type="ECO:0000259" key="8">
    <source>
        <dbReference type="Pfam" id="PF22528"/>
    </source>
</evidence>
<dbReference type="Proteomes" id="UP001219933">
    <property type="component" value="Chromosome 1"/>
</dbReference>
<dbReference type="Gene3D" id="2.70.160.11">
    <property type="entry name" value="Hnrnp arginine n-methyltransferase1"/>
    <property type="match status" value="1"/>
</dbReference>
<dbReference type="PROSITE" id="PS51678">
    <property type="entry name" value="SAM_MT_PRMT"/>
    <property type="match status" value="1"/>
</dbReference>